<organism evidence="1">
    <name type="scientific">marine sediment metagenome</name>
    <dbReference type="NCBI Taxonomy" id="412755"/>
    <lineage>
        <taxon>unclassified sequences</taxon>
        <taxon>metagenomes</taxon>
        <taxon>ecological metagenomes</taxon>
    </lineage>
</organism>
<reference evidence="1" key="1">
    <citation type="journal article" date="2015" name="Nature">
        <title>Complex archaea that bridge the gap between prokaryotes and eukaryotes.</title>
        <authorList>
            <person name="Spang A."/>
            <person name="Saw J.H."/>
            <person name="Jorgensen S.L."/>
            <person name="Zaremba-Niedzwiedzka K."/>
            <person name="Martijn J."/>
            <person name="Lind A.E."/>
            <person name="van Eijk R."/>
            <person name="Schleper C."/>
            <person name="Guy L."/>
            <person name="Ettema T.J."/>
        </authorList>
    </citation>
    <scope>NUCLEOTIDE SEQUENCE</scope>
</reference>
<dbReference type="EMBL" id="LAZR01035091">
    <property type="protein sequence ID" value="KKL28459.1"/>
    <property type="molecule type" value="Genomic_DNA"/>
</dbReference>
<sequence>MRRNIFMNEQLTKPIEPMIPMVFETVTEHRGRTLYEQQSRHKQATRHDNPGKLQVREEEMKIVGAGIRQRRIIVFQECLDCKPDRMIVNVELPPISTKGGRVYLESMSKNSLLEVTKSKGLPGNKQTSKTKLIDTIMNSY</sequence>
<accession>A0A0F9C2Q7</accession>
<gene>
    <name evidence="1" type="ORF">LCGC14_2374940</name>
</gene>
<comment type="caution">
    <text evidence="1">The sequence shown here is derived from an EMBL/GenBank/DDBJ whole genome shotgun (WGS) entry which is preliminary data.</text>
</comment>
<dbReference type="AlphaFoldDB" id="A0A0F9C2Q7"/>
<protein>
    <submittedName>
        <fullName evidence="1">Uncharacterized protein</fullName>
    </submittedName>
</protein>
<name>A0A0F9C2Q7_9ZZZZ</name>
<evidence type="ECO:0000313" key="1">
    <source>
        <dbReference type="EMBL" id="KKL28459.1"/>
    </source>
</evidence>
<proteinExistence type="predicted"/>